<name>A0A5M4FC99_9ACTN</name>
<dbReference type="PROSITE" id="PS51257">
    <property type="entry name" value="PROKAR_LIPOPROTEIN"/>
    <property type="match status" value="1"/>
</dbReference>
<evidence type="ECO:0000313" key="4">
    <source>
        <dbReference type="Proteomes" id="UP000380867"/>
    </source>
</evidence>
<accession>A0A5M4FC99</accession>
<dbReference type="Proteomes" id="UP000380867">
    <property type="component" value="Unassembled WGS sequence"/>
</dbReference>
<sequence>MSRQSLVASVAVLALLLGVSACGSDDDKADPKPTRTTASPTPTTPTQPKGADGVTVEIQNWDAHADDPAVLAWKQATEAFSASSNNRKVLPGMRTAYSKPIFRQYVRNLQTYVWKNDWHVTPRIPAKVQQSRISGSKATLVTCLWAPAYALRKENGSLVAKTAEKWSRENVELKSVDGRWVITKDTFKGYCSGGAPA</sequence>
<organism evidence="3 4">
    <name type="scientific">Aeromicrobium ginsengisoli</name>
    <dbReference type="NCBI Taxonomy" id="363867"/>
    <lineage>
        <taxon>Bacteria</taxon>
        <taxon>Bacillati</taxon>
        <taxon>Actinomycetota</taxon>
        <taxon>Actinomycetes</taxon>
        <taxon>Propionibacteriales</taxon>
        <taxon>Nocardioidaceae</taxon>
        <taxon>Aeromicrobium</taxon>
    </lineage>
</organism>
<proteinExistence type="predicted"/>
<feature type="compositionally biased region" description="Low complexity" evidence="1">
    <location>
        <begin position="34"/>
        <end position="48"/>
    </location>
</feature>
<dbReference type="AlphaFoldDB" id="A0A5M4FC99"/>
<evidence type="ECO:0000256" key="2">
    <source>
        <dbReference type="SAM" id="SignalP"/>
    </source>
</evidence>
<keyword evidence="4" id="KW-1185">Reference proteome</keyword>
<keyword evidence="2" id="KW-0732">Signal</keyword>
<reference evidence="3" key="1">
    <citation type="submission" date="2019-09" db="EMBL/GenBank/DDBJ databases">
        <authorList>
            <person name="Li J."/>
        </authorList>
    </citation>
    <scope>NUCLEOTIDE SEQUENCE [LARGE SCALE GENOMIC DNA]</scope>
    <source>
        <strain evidence="3">JCM 14732</strain>
    </source>
</reference>
<feature type="signal peptide" evidence="2">
    <location>
        <begin position="1"/>
        <end position="23"/>
    </location>
</feature>
<feature type="chain" id="PRO_5039597893" evidence="2">
    <location>
        <begin position="24"/>
        <end position="197"/>
    </location>
</feature>
<dbReference type="OrthoDB" id="3748513at2"/>
<evidence type="ECO:0000256" key="1">
    <source>
        <dbReference type="SAM" id="MobiDB-lite"/>
    </source>
</evidence>
<gene>
    <name evidence="3" type="ORF">ESP70_015310</name>
</gene>
<feature type="region of interest" description="Disordered" evidence="1">
    <location>
        <begin position="24"/>
        <end position="52"/>
    </location>
</feature>
<evidence type="ECO:0000313" key="3">
    <source>
        <dbReference type="EMBL" id="KAA1395522.1"/>
    </source>
</evidence>
<protein>
    <submittedName>
        <fullName evidence="3">Uncharacterized protein</fullName>
    </submittedName>
</protein>
<dbReference type="EMBL" id="SDPQ02000003">
    <property type="protein sequence ID" value="KAA1395522.1"/>
    <property type="molecule type" value="Genomic_DNA"/>
</dbReference>
<dbReference type="RefSeq" id="WP_149690186.1">
    <property type="nucleotide sequence ID" value="NZ_SDPQ02000003.1"/>
</dbReference>
<comment type="caution">
    <text evidence="3">The sequence shown here is derived from an EMBL/GenBank/DDBJ whole genome shotgun (WGS) entry which is preliminary data.</text>
</comment>